<keyword evidence="3" id="KW-1185">Reference proteome</keyword>
<evidence type="ECO:0000256" key="1">
    <source>
        <dbReference type="SAM" id="Phobius"/>
    </source>
</evidence>
<accession>A0A087ULC5</accession>
<keyword evidence="1" id="KW-1133">Transmembrane helix</keyword>
<feature type="non-terminal residue" evidence="2">
    <location>
        <position position="51"/>
    </location>
</feature>
<evidence type="ECO:0000313" key="3">
    <source>
        <dbReference type="Proteomes" id="UP000054359"/>
    </source>
</evidence>
<sequence>MIKAGTAAGVTTYQALIQSQFGKPGYYFLTAAQFLYPLIGMFILFLFINIL</sequence>
<dbReference type="AlphaFoldDB" id="A0A087ULC5"/>
<evidence type="ECO:0000313" key="2">
    <source>
        <dbReference type="EMBL" id="KFM78164.1"/>
    </source>
</evidence>
<name>A0A087ULC5_STEMI</name>
<feature type="transmembrane region" description="Helical" evidence="1">
    <location>
        <begin position="26"/>
        <end position="48"/>
    </location>
</feature>
<keyword evidence="1" id="KW-0812">Transmembrane</keyword>
<dbReference type="EMBL" id="KK120376">
    <property type="protein sequence ID" value="KFM78164.1"/>
    <property type="molecule type" value="Genomic_DNA"/>
</dbReference>
<dbReference type="Proteomes" id="UP000054359">
    <property type="component" value="Unassembled WGS sequence"/>
</dbReference>
<organism evidence="2 3">
    <name type="scientific">Stegodyphus mimosarum</name>
    <name type="common">African social velvet spider</name>
    <dbReference type="NCBI Taxonomy" id="407821"/>
    <lineage>
        <taxon>Eukaryota</taxon>
        <taxon>Metazoa</taxon>
        <taxon>Ecdysozoa</taxon>
        <taxon>Arthropoda</taxon>
        <taxon>Chelicerata</taxon>
        <taxon>Arachnida</taxon>
        <taxon>Araneae</taxon>
        <taxon>Araneomorphae</taxon>
        <taxon>Entelegynae</taxon>
        <taxon>Eresoidea</taxon>
        <taxon>Eresidae</taxon>
        <taxon>Stegodyphus</taxon>
    </lineage>
</organism>
<protein>
    <submittedName>
        <fullName evidence="2">Uncharacterized protein</fullName>
    </submittedName>
</protein>
<keyword evidence="1" id="KW-0472">Membrane</keyword>
<gene>
    <name evidence="2" type="ORF">X975_25413</name>
</gene>
<reference evidence="2 3" key="1">
    <citation type="submission" date="2013-11" db="EMBL/GenBank/DDBJ databases">
        <title>Genome sequencing of Stegodyphus mimosarum.</title>
        <authorList>
            <person name="Bechsgaard J."/>
        </authorList>
    </citation>
    <scope>NUCLEOTIDE SEQUENCE [LARGE SCALE GENOMIC DNA]</scope>
</reference>
<dbReference type="OrthoDB" id="28208at2759"/>
<proteinExistence type="predicted"/>